<dbReference type="GO" id="GO:0003978">
    <property type="term" value="F:UDP-glucose 4-epimerase activity"/>
    <property type="evidence" value="ECO:0007669"/>
    <property type="project" value="TreeGrafter"/>
</dbReference>
<accession>A0A7S2XXV9</accession>
<dbReference type="SUPFAM" id="SSF51735">
    <property type="entry name" value="NAD(P)-binding Rossmann-fold domains"/>
    <property type="match status" value="1"/>
</dbReference>
<dbReference type="InterPro" id="IPR001509">
    <property type="entry name" value="Epimerase_deHydtase"/>
</dbReference>
<gene>
    <name evidence="3" type="ORF">FJAP1339_LOCUS5322</name>
</gene>
<dbReference type="PANTHER" id="PTHR43725">
    <property type="entry name" value="UDP-GLUCOSE 4-EPIMERASE"/>
    <property type="match status" value="1"/>
</dbReference>
<feature type="chain" id="PRO_5031479984" description="NAD-dependent epimerase/dehydratase domain-containing protein" evidence="1">
    <location>
        <begin position="21"/>
        <end position="387"/>
    </location>
</feature>
<dbReference type="EMBL" id="HBHR01011025">
    <property type="protein sequence ID" value="CAD9862790.1"/>
    <property type="molecule type" value="Transcribed_RNA"/>
</dbReference>
<dbReference type="CDD" id="cd05265">
    <property type="entry name" value="SDR_a1"/>
    <property type="match status" value="1"/>
</dbReference>
<dbReference type="GO" id="GO:0005996">
    <property type="term" value="P:monosaccharide metabolic process"/>
    <property type="evidence" value="ECO:0007669"/>
    <property type="project" value="TreeGrafter"/>
</dbReference>
<dbReference type="Pfam" id="PF01370">
    <property type="entry name" value="Epimerase"/>
    <property type="match status" value="1"/>
</dbReference>
<dbReference type="Gene3D" id="3.40.50.720">
    <property type="entry name" value="NAD(P)-binding Rossmann-like Domain"/>
    <property type="match status" value="1"/>
</dbReference>
<sequence>MIYSEYTLLVFLLALFSVSGFQYATPLQPSVKGSRTALSSRKGMQMAGERILVIGGTRFSGLYLTKELFDRGYDVTLYNRGKTPIKAIPGESEEDLQKRIAATKIIQGDRTNAEELTSKLSGEDFYAIYDMNGRELDDTKALADLYKDKVEHFVYMSSAGVYLKSEIMPHMEGDAVDPTCRHKGKLHTEEYLAEIGLPYTSIRPTYIYGAGNYNPLEQYFFERIDQGRTLIVPGPGQHLTGLGHVKDLAAAMANVLGKEVAKGQIYNIQDVNAISFDGLVKACAVAAGKDPEDVEIHHYDPDMFDFGKKKAFPMRPQHFYTSVAKAMKDLEWEPKYNAAAGLKDAYENDFVHKKEAGTLINDFESDDLVLEDDRIGNWNYPWSKDLS</sequence>
<evidence type="ECO:0000259" key="2">
    <source>
        <dbReference type="Pfam" id="PF01370"/>
    </source>
</evidence>
<feature type="domain" description="NAD-dependent epimerase/dehydratase" evidence="2">
    <location>
        <begin position="51"/>
        <end position="268"/>
    </location>
</feature>
<protein>
    <recommendedName>
        <fullName evidence="2">NAD-dependent epimerase/dehydratase domain-containing protein</fullName>
    </recommendedName>
</protein>
<evidence type="ECO:0000313" key="3">
    <source>
        <dbReference type="EMBL" id="CAD9862790.1"/>
    </source>
</evidence>
<feature type="signal peptide" evidence="1">
    <location>
        <begin position="1"/>
        <end position="20"/>
    </location>
</feature>
<dbReference type="InterPro" id="IPR036291">
    <property type="entry name" value="NAD(P)-bd_dom_sf"/>
</dbReference>
<keyword evidence="1" id="KW-0732">Signal</keyword>
<proteinExistence type="predicted"/>
<dbReference type="GO" id="GO:0005829">
    <property type="term" value="C:cytosol"/>
    <property type="evidence" value="ECO:0007669"/>
    <property type="project" value="TreeGrafter"/>
</dbReference>
<name>A0A7S2XXV9_9STRA</name>
<dbReference type="AlphaFoldDB" id="A0A7S2XXV9"/>
<reference evidence="3" key="1">
    <citation type="submission" date="2021-01" db="EMBL/GenBank/DDBJ databases">
        <authorList>
            <person name="Corre E."/>
            <person name="Pelletier E."/>
            <person name="Niang G."/>
            <person name="Scheremetjew M."/>
            <person name="Finn R."/>
            <person name="Kale V."/>
            <person name="Holt S."/>
            <person name="Cochrane G."/>
            <person name="Meng A."/>
            <person name="Brown T."/>
            <person name="Cohen L."/>
        </authorList>
    </citation>
    <scope>NUCLEOTIDE SEQUENCE</scope>
    <source>
        <strain evidence="3">CCMP1661</strain>
    </source>
</reference>
<dbReference type="PANTHER" id="PTHR43725:SF8">
    <property type="entry name" value="CHLOROPLAST STEM-LOOP BINDING PROTEIN OF 41 KDA B, CHLOROPLASTIC"/>
    <property type="match status" value="1"/>
</dbReference>
<organism evidence="3">
    <name type="scientific">Fibrocapsa japonica</name>
    <dbReference type="NCBI Taxonomy" id="94617"/>
    <lineage>
        <taxon>Eukaryota</taxon>
        <taxon>Sar</taxon>
        <taxon>Stramenopiles</taxon>
        <taxon>Ochrophyta</taxon>
        <taxon>Raphidophyceae</taxon>
        <taxon>Chattonellales</taxon>
        <taxon>Chattonellaceae</taxon>
        <taxon>Fibrocapsa</taxon>
    </lineage>
</organism>
<evidence type="ECO:0000256" key="1">
    <source>
        <dbReference type="SAM" id="SignalP"/>
    </source>
</evidence>